<dbReference type="PANTHER" id="PTHR46558:SF11">
    <property type="entry name" value="HTH-TYPE TRANSCRIPTIONAL REGULATOR XRE"/>
    <property type="match status" value="1"/>
</dbReference>
<feature type="domain" description="HTH cro/C1-type" evidence="3">
    <location>
        <begin position="15"/>
        <end position="67"/>
    </location>
</feature>
<proteinExistence type="predicted"/>
<feature type="transmembrane region" description="Helical" evidence="2">
    <location>
        <begin position="110"/>
        <end position="134"/>
    </location>
</feature>
<name>A0A644XZI0_9ZZZZ</name>
<dbReference type="AlphaFoldDB" id="A0A644XZI0"/>
<dbReference type="PROSITE" id="PS50943">
    <property type="entry name" value="HTH_CROC1"/>
    <property type="match status" value="1"/>
</dbReference>
<keyword evidence="1" id="KW-0238">DNA-binding</keyword>
<reference evidence="4" key="1">
    <citation type="submission" date="2019-08" db="EMBL/GenBank/DDBJ databases">
        <authorList>
            <person name="Kucharzyk K."/>
            <person name="Murdoch R.W."/>
            <person name="Higgins S."/>
            <person name="Loffler F."/>
        </authorList>
    </citation>
    <scope>NUCLEOTIDE SEQUENCE</scope>
</reference>
<evidence type="ECO:0000256" key="1">
    <source>
        <dbReference type="ARBA" id="ARBA00023125"/>
    </source>
</evidence>
<protein>
    <recommendedName>
        <fullName evidence="3">HTH cro/C1-type domain-containing protein</fullName>
    </recommendedName>
</protein>
<dbReference type="SMART" id="SM00530">
    <property type="entry name" value="HTH_XRE"/>
    <property type="match status" value="1"/>
</dbReference>
<dbReference type="EMBL" id="VSSQ01003633">
    <property type="protein sequence ID" value="MPM21640.1"/>
    <property type="molecule type" value="Genomic_DNA"/>
</dbReference>
<dbReference type="SUPFAM" id="SSF47413">
    <property type="entry name" value="lambda repressor-like DNA-binding domains"/>
    <property type="match status" value="1"/>
</dbReference>
<keyword evidence="2" id="KW-1133">Transmembrane helix</keyword>
<dbReference type="GO" id="GO:0003677">
    <property type="term" value="F:DNA binding"/>
    <property type="evidence" value="ECO:0007669"/>
    <property type="project" value="UniProtKB-KW"/>
</dbReference>
<sequence>MYEIDNERFGAFLCELRKQKGFTQKELAQRLFVSDKAVSKWERGLSMPDVALLMPLAGLLEVTTTELLSGQRINEPDGINVQAVEKLVAGTIGLSAKELQLRSRGRKRRIWIYMACVIIVVLEFAGLASFGFSFDEILKDIALVEGMCLGFGGWLCLFVRETLPAYYDENKICTYSDGIFRMNMAGIRFNNSNWPHILSAGRTWLLTVSVIFPLLYLTVQSFFPAVWERGQLTFVLIACLGFFIPMMIAGKRYE</sequence>
<dbReference type="CDD" id="cd00093">
    <property type="entry name" value="HTH_XRE"/>
    <property type="match status" value="1"/>
</dbReference>
<keyword evidence="2" id="KW-0812">Transmembrane</keyword>
<dbReference type="Gene3D" id="1.10.260.40">
    <property type="entry name" value="lambda repressor-like DNA-binding domains"/>
    <property type="match status" value="1"/>
</dbReference>
<dbReference type="InterPro" id="IPR001387">
    <property type="entry name" value="Cro/C1-type_HTH"/>
</dbReference>
<feature type="transmembrane region" description="Helical" evidence="2">
    <location>
        <begin position="204"/>
        <end position="226"/>
    </location>
</feature>
<keyword evidence="2" id="KW-0472">Membrane</keyword>
<evidence type="ECO:0000313" key="4">
    <source>
        <dbReference type="EMBL" id="MPM21640.1"/>
    </source>
</evidence>
<organism evidence="4">
    <name type="scientific">bioreactor metagenome</name>
    <dbReference type="NCBI Taxonomy" id="1076179"/>
    <lineage>
        <taxon>unclassified sequences</taxon>
        <taxon>metagenomes</taxon>
        <taxon>ecological metagenomes</taxon>
    </lineage>
</organism>
<comment type="caution">
    <text evidence="4">The sequence shown here is derived from an EMBL/GenBank/DDBJ whole genome shotgun (WGS) entry which is preliminary data.</text>
</comment>
<feature type="transmembrane region" description="Helical" evidence="2">
    <location>
        <begin position="140"/>
        <end position="159"/>
    </location>
</feature>
<dbReference type="InterPro" id="IPR010982">
    <property type="entry name" value="Lambda_DNA-bd_dom_sf"/>
</dbReference>
<evidence type="ECO:0000256" key="2">
    <source>
        <dbReference type="SAM" id="Phobius"/>
    </source>
</evidence>
<feature type="transmembrane region" description="Helical" evidence="2">
    <location>
        <begin position="232"/>
        <end position="250"/>
    </location>
</feature>
<evidence type="ECO:0000259" key="3">
    <source>
        <dbReference type="PROSITE" id="PS50943"/>
    </source>
</evidence>
<accession>A0A644XZI0</accession>
<dbReference type="Pfam" id="PF01381">
    <property type="entry name" value="HTH_3"/>
    <property type="match status" value="1"/>
</dbReference>
<gene>
    <name evidence="4" type="ORF">SDC9_68084</name>
</gene>
<dbReference type="PANTHER" id="PTHR46558">
    <property type="entry name" value="TRACRIPTIONAL REGULATORY PROTEIN-RELATED-RELATED"/>
    <property type="match status" value="1"/>
</dbReference>